<proteinExistence type="predicted"/>
<accession>A0AA40F3V7</accession>
<organism evidence="1 2">
    <name type="scientific">Schizothecium vesticola</name>
    <dbReference type="NCBI Taxonomy" id="314040"/>
    <lineage>
        <taxon>Eukaryota</taxon>
        <taxon>Fungi</taxon>
        <taxon>Dikarya</taxon>
        <taxon>Ascomycota</taxon>
        <taxon>Pezizomycotina</taxon>
        <taxon>Sordariomycetes</taxon>
        <taxon>Sordariomycetidae</taxon>
        <taxon>Sordariales</taxon>
        <taxon>Schizotheciaceae</taxon>
        <taxon>Schizothecium</taxon>
    </lineage>
</organism>
<reference evidence="1" key="1">
    <citation type="submission" date="2023-06" db="EMBL/GenBank/DDBJ databases">
        <title>Genome-scale phylogeny and comparative genomics of the fungal order Sordariales.</title>
        <authorList>
            <consortium name="Lawrence Berkeley National Laboratory"/>
            <person name="Hensen N."/>
            <person name="Bonometti L."/>
            <person name="Westerberg I."/>
            <person name="Brannstrom I.O."/>
            <person name="Guillou S."/>
            <person name="Cros-Aarteil S."/>
            <person name="Calhoun S."/>
            <person name="Haridas S."/>
            <person name="Kuo A."/>
            <person name="Mondo S."/>
            <person name="Pangilinan J."/>
            <person name="Riley R."/>
            <person name="LaButti K."/>
            <person name="Andreopoulos B."/>
            <person name="Lipzen A."/>
            <person name="Chen C."/>
            <person name="Yanf M."/>
            <person name="Daum C."/>
            <person name="Ng V."/>
            <person name="Clum A."/>
            <person name="Steindorff A."/>
            <person name="Ohm R."/>
            <person name="Martin F."/>
            <person name="Silar P."/>
            <person name="Natvig D."/>
            <person name="Lalanne C."/>
            <person name="Gautier V."/>
            <person name="Ament-velasquez S.L."/>
            <person name="Kruys A."/>
            <person name="Hutchinson M.I."/>
            <person name="Powell A.J."/>
            <person name="Barry K."/>
            <person name="Miller A.N."/>
            <person name="Grigoriev I.V."/>
            <person name="Debuchy R."/>
            <person name="Gladieux P."/>
            <person name="Thoren M.H."/>
            <person name="Johannesson H."/>
        </authorList>
    </citation>
    <scope>NUCLEOTIDE SEQUENCE</scope>
    <source>
        <strain evidence="1">SMH3187-1</strain>
    </source>
</reference>
<dbReference type="Proteomes" id="UP001172155">
    <property type="component" value="Unassembled WGS sequence"/>
</dbReference>
<dbReference type="AlphaFoldDB" id="A0AA40F3V7"/>
<dbReference type="EMBL" id="JAUKUD010000003">
    <property type="protein sequence ID" value="KAK0750531.1"/>
    <property type="molecule type" value="Genomic_DNA"/>
</dbReference>
<name>A0AA40F3V7_9PEZI</name>
<evidence type="ECO:0000313" key="2">
    <source>
        <dbReference type="Proteomes" id="UP001172155"/>
    </source>
</evidence>
<evidence type="ECO:0000313" key="1">
    <source>
        <dbReference type="EMBL" id="KAK0750531.1"/>
    </source>
</evidence>
<protein>
    <submittedName>
        <fullName evidence="1">Uncharacterized protein</fullName>
    </submittedName>
</protein>
<gene>
    <name evidence="1" type="ORF">B0T18DRAFT_389924</name>
</gene>
<sequence>MAAMSIIAYHPVGDLTSSASLQNHTGHEAEATIGIKANEKARLSPEGFLFIQRQLTTSSLRATTPSGAEQQETWSQEQGITLREEWHMTVTGFFGKSFTVENDKLLALSGLARMKAAEMQSRDVKVVQGPDGAVYRFKHGVLQRA</sequence>
<keyword evidence="2" id="KW-1185">Reference proteome</keyword>
<comment type="caution">
    <text evidence="1">The sequence shown here is derived from an EMBL/GenBank/DDBJ whole genome shotgun (WGS) entry which is preliminary data.</text>
</comment>